<dbReference type="Gene3D" id="3.40.50.720">
    <property type="entry name" value="NAD(P)-binding Rossmann-like Domain"/>
    <property type="match status" value="1"/>
</dbReference>
<keyword evidence="9" id="KW-0413">Isomerase</keyword>
<comment type="cofactor">
    <cofactor evidence="2">
        <name>NAD(+)</name>
        <dbReference type="ChEBI" id="CHEBI:57540"/>
    </cofactor>
</comment>
<evidence type="ECO:0000256" key="1">
    <source>
        <dbReference type="ARBA" id="ARBA00000083"/>
    </source>
</evidence>
<evidence type="ECO:0000259" key="12">
    <source>
        <dbReference type="Pfam" id="PF01370"/>
    </source>
</evidence>
<evidence type="ECO:0000256" key="6">
    <source>
        <dbReference type="ARBA" id="ARBA00018569"/>
    </source>
</evidence>
<comment type="pathway">
    <text evidence="3">Carbohydrate metabolism; galactose metabolism.</text>
</comment>
<dbReference type="GO" id="GO:0003978">
    <property type="term" value="F:UDP-glucose 4-epimerase activity"/>
    <property type="evidence" value="ECO:0007669"/>
    <property type="project" value="UniProtKB-EC"/>
</dbReference>
<comment type="catalytic activity">
    <reaction evidence="1">
        <text>UDP-alpha-D-glucose = UDP-alpha-D-galactose</text>
        <dbReference type="Rhea" id="RHEA:22168"/>
        <dbReference type="ChEBI" id="CHEBI:58885"/>
        <dbReference type="ChEBI" id="CHEBI:66914"/>
        <dbReference type="EC" id="5.1.3.2"/>
    </reaction>
</comment>
<proteinExistence type="inferred from homology"/>
<dbReference type="InterPro" id="IPR036291">
    <property type="entry name" value="NAD(P)-bd_dom_sf"/>
</dbReference>
<dbReference type="EC" id="5.1.3.2" evidence="5"/>
<feature type="domain" description="NAD-dependent epimerase/dehydratase" evidence="12">
    <location>
        <begin position="4"/>
        <end position="242"/>
    </location>
</feature>
<keyword evidence="8" id="KW-0299">Galactose metabolism</keyword>
<dbReference type="NCBIfam" id="TIGR01179">
    <property type="entry name" value="galE"/>
    <property type="match status" value="1"/>
</dbReference>
<evidence type="ECO:0000256" key="8">
    <source>
        <dbReference type="ARBA" id="ARBA00023144"/>
    </source>
</evidence>
<evidence type="ECO:0000256" key="2">
    <source>
        <dbReference type="ARBA" id="ARBA00001911"/>
    </source>
</evidence>
<dbReference type="GO" id="GO:0006012">
    <property type="term" value="P:galactose metabolic process"/>
    <property type="evidence" value="ECO:0007669"/>
    <property type="project" value="UniProtKB-UniPathway"/>
</dbReference>
<dbReference type="PATRIC" id="fig|1678840.3.peg.312"/>
<organism evidence="13">
    <name type="scientific">Flexilinea flocculi</name>
    <dbReference type="NCBI Taxonomy" id="1678840"/>
    <lineage>
        <taxon>Bacteria</taxon>
        <taxon>Bacillati</taxon>
        <taxon>Chloroflexota</taxon>
        <taxon>Anaerolineae</taxon>
        <taxon>Anaerolineales</taxon>
        <taxon>Anaerolineaceae</taxon>
        <taxon>Flexilinea</taxon>
    </lineage>
</organism>
<dbReference type="AlphaFoldDB" id="A0A0K8PB09"/>
<evidence type="ECO:0000313" key="13">
    <source>
        <dbReference type="EMBL" id="GAP39335.1"/>
    </source>
</evidence>
<reference evidence="13" key="1">
    <citation type="journal article" date="2015" name="Genome Announc.">
        <title>Draft Genome Sequence of Anaerolineae Strain TC1, a Novel Isolate from a Methanogenic Wastewater Treatment System.</title>
        <authorList>
            <person name="Matsuura N."/>
            <person name="Tourlousse D.M."/>
            <person name="Sun L."/>
            <person name="Toyonaga M."/>
            <person name="Kuroda K."/>
            <person name="Ohashi A."/>
            <person name="Cruz R."/>
            <person name="Yamaguchi T."/>
            <person name="Sekiguchi Y."/>
        </authorList>
    </citation>
    <scope>NUCLEOTIDE SEQUENCE [LARGE SCALE GENOMIC DNA]</scope>
    <source>
        <strain evidence="13">TC1</strain>
    </source>
</reference>
<dbReference type="GO" id="GO:0005829">
    <property type="term" value="C:cytosol"/>
    <property type="evidence" value="ECO:0007669"/>
    <property type="project" value="TreeGrafter"/>
</dbReference>
<evidence type="ECO:0000256" key="4">
    <source>
        <dbReference type="ARBA" id="ARBA00007637"/>
    </source>
</evidence>
<evidence type="ECO:0000256" key="5">
    <source>
        <dbReference type="ARBA" id="ARBA00013189"/>
    </source>
</evidence>
<dbReference type="EMBL" id="DF968179">
    <property type="protein sequence ID" value="GAP39335.1"/>
    <property type="molecule type" value="Genomic_DNA"/>
</dbReference>
<keyword evidence="7" id="KW-0520">NAD</keyword>
<sequence length="337" mass="37571">MKFLITGGAGYIGSTVASALEDAGHTPVILDSLVTGRMEFTKGRIFYQGDIADRNVIEKIFSDHPDIYAVLHCAALIVVPESVTKPYEYYRENVSKSNEMFHILNELGCKRIVFSSSAAIYDKVDQFMVTEEAPLAPSSPYARTKFIMEMVLKDTCRAYGMKGIALRYFNPIGADPKYRTGIHIKEPSHVLGKLVDTALGKQEYFTITGTNWPTRDGSGIRDYIHVWDLASAHLQALTNFDRAFERAGNPEDNYLVINLGSGKGVTVFELVEAFERVYGQKINKRTAEPRPGDIAGAYANADKAKKLLGWEAKLSIDEGIRSALEWGKIRESILHFE</sequence>
<evidence type="ECO:0000256" key="10">
    <source>
        <dbReference type="ARBA" id="ARBA00031367"/>
    </source>
</evidence>
<dbReference type="InterPro" id="IPR005886">
    <property type="entry name" value="UDP_G4E"/>
</dbReference>
<evidence type="ECO:0000256" key="7">
    <source>
        <dbReference type="ARBA" id="ARBA00023027"/>
    </source>
</evidence>
<evidence type="ECO:0000256" key="11">
    <source>
        <dbReference type="ARBA" id="ARBA00033067"/>
    </source>
</evidence>
<accession>A0A0K8PB09</accession>
<name>A0A0K8PB09_9CHLR</name>
<protein>
    <recommendedName>
        <fullName evidence="6">UDP-glucose 4-epimerase</fullName>
        <ecNumber evidence="5">5.1.3.2</ecNumber>
    </recommendedName>
    <alternativeName>
        <fullName evidence="11">Galactowaldenase</fullName>
    </alternativeName>
    <alternativeName>
        <fullName evidence="10">UDP-galactose 4-epimerase</fullName>
    </alternativeName>
</protein>
<dbReference type="InterPro" id="IPR001509">
    <property type="entry name" value="Epimerase_deHydtase"/>
</dbReference>
<dbReference type="UniPathway" id="UPA00214"/>
<evidence type="ECO:0000256" key="3">
    <source>
        <dbReference type="ARBA" id="ARBA00004947"/>
    </source>
</evidence>
<dbReference type="Gene3D" id="3.90.25.10">
    <property type="entry name" value="UDP-galactose 4-epimerase, domain 1"/>
    <property type="match status" value="1"/>
</dbReference>
<dbReference type="Proteomes" id="UP000053370">
    <property type="component" value="Unassembled WGS sequence"/>
</dbReference>
<dbReference type="PANTHER" id="PTHR43725:SF47">
    <property type="entry name" value="UDP-GLUCOSE 4-EPIMERASE"/>
    <property type="match status" value="1"/>
</dbReference>
<comment type="similarity">
    <text evidence="4">Belongs to the NAD(P)-dependent epimerase/dehydratase family.</text>
</comment>
<dbReference type="PRINTS" id="PR01713">
    <property type="entry name" value="NUCEPIMERASE"/>
</dbReference>
<dbReference type="STRING" id="1678840.ATC1_11263"/>
<gene>
    <name evidence="13" type="ORF">ATC1_11263</name>
</gene>
<dbReference type="OrthoDB" id="9803061at2"/>
<keyword evidence="8" id="KW-0119">Carbohydrate metabolism</keyword>
<evidence type="ECO:0000256" key="9">
    <source>
        <dbReference type="ARBA" id="ARBA00023235"/>
    </source>
</evidence>
<evidence type="ECO:0000313" key="14">
    <source>
        <dbReference type="Proteomes" id="UP000053370"/>
    </source>
</evidence>
<keyword evidence="14" id="KW-1185">Reference proteome</keyword>
<dbReference type="RefSeq" id="WP_062277462.1">
    <property type="nucleotide sequence ID" value="NZ_DF968179.1"/>
</dbReference>
<dbReference type="SUPFAM" id="SSF51735">
    <property type="entry name" value="NAD(P)-binding Rossmann-fold domains"/>
    <property type="match status" value="1"/>
</dbReference>
<dbReference type="Pfam" id="PF01370">
    <property type="entry name" value="Epimerase"/>
    <property type="match status" value="1"/>
</dbReference>
<dbReference type="PANTHER" id="PTHR43725">
    <property type="entry name" value="UDP-GLUCOSE 4-EPIMERASE"/>
    <property type="match status" value="1"/>
</dbReference>